<organism evidence="1 2">
    <name type="scientific">Blautia pseudococcoides</name>
    <dbReference type="NCBI Taxonomy" id="1796616"/>
    <lineage>
        <taxon>Bacteria</taxon>
        <taxon>Bacillati</taxon>
        <taxon>Bacillota</taxon>
        <taxon>Clostridia</taxon>
        <taxon>Lachnospirales</taxon>
        <taxon>Lachnospiraceae</taxon>
        <taxon>Blautia</taxon>
    </lineage>
</organism>
<sequence length="62" mass="6741">MCGGTTAAFVADYLGESLTALEDTRCDDIPAMSALKGVDLVTEGLLTIRRLNIYARQTRNFT</sequence>
<dbReference type="STRING" id="1796616.A4V09_04470"/>
<accession>A0A1C7I966</accession>
<name>A0A1C7I966_9FIRM</name>
<evidence type="ECO:0000313" key="1">
    <source>
        <dbReference type="EMBL" id="ANU75079.1"/>
    </source>
</evidence>
<dbReference type="EMBL" id="CP015405">
    <property type="protein sequence ID" value="ANU75079.1"/>
    <property type="molecule type" value="Genomic_DNA"/>
</dbReference>
<evidence type="ECO:0000313" key="2">
    <source>
        <dbReference type="Proteomes" id="UP000092574"/>
    </source>
</evidence>
<gene>
    <name evidence="1" type="ORF">A4V09_04470</name>
</gene>
<dbReference type="Proteomes" id="UP000092574">
    <property type="component" value="Chromosome"/>
</dbReference>
<proteinExistence type="predicted"/>
<dbReference type="RefSeq" id="WP_065541296.1">
    <property type="nucleotide sequence ID" value="NZ_CP015405.2"/>
</dbReference>
<dbReference type="OrthoDB" id="1090916at2"/>
<keyword evidence="2" id="KW-1185">Reference proteome</keyword>
<dbReference type="KEGG" id="byl:A4V09_04470"/>
<dbReference type="AlphaFoldDB" id="A0A1C7I966"/>
<protein>
    <submittedName>
        <fullName evidence="1">Uncharacterized protein</fullName>
    </submittedName>
</protein>
<reference evidence="1" key="1">
    <citation type="submission" date="2017-04" db="EMBL/GenBank/DDBJ databases">
        <title>Complete Genome Sequences of Twelve Strains of a Stable Defined Moderately Diverse Mouse Microbiota 2 (sDMDMm2).</title>
        <authorList>
            <person name="Uchimura Y."/>
            <person name="Wyss M."/>
            <person name="Brugiroux S."/>
            <person name="Limenitakis J.P."/>
            <person name="Stecher B."/>
            <person name="McCoy K.D."/>
            <person name="Macpherson A.J."/>
        </authorList>
    </citation>
    <scope>NUCLEOTIDE SEQUENCE</scope>
    <source>
        <strain evidence="1">YL58</strain>
    </source>
</reference>